<sequence length="278" mass="32135">MVYAFKNAEPVQELSIAARGFHYGDGFFTTARLCNNHWQLQVRHLQRLQHAAQRLFMEVDLQYIDQAILKLKQQLGILNGTLKIVISRAEGQRGYAFDRASLADVYVLFYPQVAFQQTDVQHTPTVQFIQSGLLEQRLGLCMPQLRGLKTLNRLEQVLLRHEADHRQWSEALVGDLHGYIVEGVSSNCFLRINNQWIAPELRYNGVQGVMQDEILARMQQQQIACRREYVKIEDLQQLQSLFFCNALSAMKIVTHFQQQTLETAACLQLFQDLKLDQL</sequence>
<organism evidence="11 12">
    <name type="scientific">Acinetobacter larvae</name>
    <dbReference type="NCBI Taxonomy" id="1789224"/>
    <lineage>
        <taxon>Bacteria</taxon>
        <taxon>Pseudomonadati</taxon>
        <taxon>Pseudomonadota</taxon>
        <taxon>Gammaproteobacteria</taxon>
        <taxon>Moraxellales</taxon>
        <taxon>Moraxellaceae</taxon>
        <taxon>Acinetobacter</taxon>
    </lineage>
</organism>
<dbReference type="PANTHER" id="PTHR42743:SF13">
    <property type="entry name" value="P-LOOP CONTAINING NUCLEOSIDE TRIPHOSPHATE HYDROLASE PROTEIN"/>
    <property type="match status" value="1"/>
</dbReference>
<evidence type="ECO:0000256" key="2">
    <source>
        <dbReference type="ARBA" id="ARBA00009320"/>
    </source>
</evidence>
<evidence type="ECO:0000256" key="1">
    <source>
        <dbReference type="ARBA" id="ARBA00001933"/>
    </source>
</evidence>
<evidence type="ECO:0000256" key="8">
    <source>
        <dbReference type="ARBA" id="ARBA00035676"/>
    </source>
</evidence>
<dbReference type="AlphaFoldDB" id="A0A1B2LXK9"/>
<evidence type="ECO:0000256" key="5">
    <source>
        <dbReference type="ARBA" id="ARBA00022909"/>
    </source>
</evidence>
<evidence type="ECO:0000313" key="12">
    <source>
        <dbReference type="Proteomes" id="UP000093391"/>
    </source>
</evidence>
<dbReference type="RefSeq" id="WP_067553090.1">
    <property type="nucleotide sequence ID" value="NZ_CP016895.1"/>
</dbReference>
<gene>
    <name evidence="11" type="ORF">BFG52_04480</name>
</gene>
<dbReference type="OrthoDB" id="9805628at2"/>
<dbReference type="EMBL" id="CP016895">
    <property type="protein sequence ID" value="AOA57688.1"/>
    <property type="molecule type" value="Genomic_DNA"/>
</dbReference>
<dbReference type="InterPro" id="IPR036038">
    <property type="entry name" value="Aminotransferase-like"/>
</dbReference>
<dbReference type="EC" id="4.1.3.38" evidence="8 10"/>
<dbReference type="InterPro" id="IPR001544">
    <property type="entry name" value="Aminotrans_IV"/>
</dbReference>
<dbReference type="GO" id="GO:0046656">
    <property type="term" value="P:folic acid biosynthetic process"/>
    <property type="evidence" value="ECO:0007669"/>
    <property type="project" value="UniProtKB-KW"/>
</dbReference>
<evidence type="ECO:0000256" key="3">
    <source>
        <dbReference type="ARBA" id="ARBA00011738"/>
    </source>
</evidence>
<comment type="catalytic activity">
    <reaction evidence="9">
        <text>4-amino-4-deoxychorismate = 4-aminobenzoate + pyruvate + H(+)</text>
        <dbReference type="Rhea" id="RHEA:16201"/>
        <dbReference type="ChEBI" id="CHEBI:15361"/>
        <dbReference type="ChEBI" id="CHEBI:15378"/>
        <dbReference type="ChEBI" id="CHEBI:17836"/>
        <dbReference type="ChEBI" id="CHEBI:58406"/>
        <dbReference type="EC" id="4.1.3.38"/>
    </reaction>
</comment>
<dbReference type="InterPro" id="IPR017824">
    <property type="entry name" value="Aminodeoxychorismate_lyase_IV"/>
</dbReference>
<dbReference type="Pfam" id="PF01063">
    <property type="entry name" value="Aminotran_4"/>
    <property type="match status" value="1"/>
</dbReference>
<comment type="cofactor">
    <cofactor evidence="1">
        <name>pyridoxal 5'-phosphate</name>
        <dbReference type="ChEBI" id="CHEBI:597326"/>
    </cofactor>
</comment>
<keyword evidence="5" id="KW-0289">Folate biosynthesis</keyword>
<dbReference type="KEGG" id="ala:BFG52_04480"/>
<keyword evidence="12" id="KW-1185">Reference proteome</keyword>
<dbReference type="GO" id="GO:0008153">
    <property type="term" value="P:4-aminobenzoate biosynthetic process"/>
    <property type="evidence" value="ECO:0007669"/>
    <property type="project" value="UniProtKB-UniRule"/>
</dbReference>
<dbReference type="PANTHER" id="PTHR42743">
    <property type="entry name" value="AMINO-ACID AMINOTRANSFERASE"/>
    <property type="match status" value="1"/>
</dbReference>
<comment type="similarity">
    <text evidence="2">Belongs to the class-IV pyridoxal-phosphate-dependent aminotransferase family.</text>
</comment>
<dbReference type="GO" id="GO:0030170">
    <property type="term" value="F:pyridoxal phosphate binding"/>
    <property type="evidence" value="ECO:0007669"/>
    <property type="project" value="InterPro"/>
</dbReference>
<evidence type="ECO:0000256" key="10">
    <source>
        <dbReference type="NCBIfam" id="TIGR03461"/>
    </source>
</evidence>
<reference evidence="11 12" key="1">
    <citation type="submission" date="2016-08" db="EMBL/GenBank/DDBJ databases">
        <authorList>
            <person name="Seilhamer J.J."/>
        </authorList>
    </citation>
    <scope>NUCLEOTIDE SEQUENCE [LARGE SCALE GENOMIC DNA]</scope>
    <source>
        <strain evidence="11 12">BRTC-1</strain>
    </source>
</reference>
<keyword evidence="6 11" id="KW-0456">Lyase</keyword>
<dbReference type="InterPro" id="IPR043131">
    <property type="entry name" value="BCAT-like_N"/>
</dbReference>
<dbReference type="InterPro" id="IPR043132">
    <property type="entry name" value="BCAT-like_C"/>
</dbReference>
<evidence type="ECO:0000256" key="4">
    <source>
        <dbReference type="ARBA" id="ARBA00022898"/>
    </source>
</evidence>
<dbReference type="SUPFAM" id="SSF56752">
    <property type="entry name" value="D-aminoacid aminotransferase-like PLP-dependent enzymes"/>
    <property type="match status" value="1"/>
</dbReference>
<proteinExistence type="inferred from homology"/>
<name>A0A1B2LXK9_9GAMM</name>
<dbReference type="Proteomes" id="UP000093391">
    <property type="component" value="Chromosome"/>
</dbReference>
<dbReference type="NCBIfam" id="TIGR03461">
    <property type="entry name" value="pabC_Proteo"/>
    <property type="match status" value="1"/>
</dbReference>
<evidence type="ECO:0000256" key="7">
    <source>
        <dbReference type="ARBA" id="ARBA00035633"/>
    </source>
</evidence>
<keyword evidence="4" id="KW-0663">Pyridoxal phosphate</keyword>
<dbReference type="Gene3D" id="3.30.470.10">
    <property type="match status" value="1"/>
</dbReference>
<protein>
    <recommendedName>
        <fullName evidence="8 10">Aminodeoxychorismate lyase</fullName>
        <ecNumber evidence="8 10">4.1.3.38</ecNumber>
    </recommendedName>
</protein>
<dbReference type="InterPro" id="IPR050571">
    <property type="entry name" value="Class-IV_PLP-Dep_Aminotrnsfr"/>
</dbReference>
<evidence type="ECO:0000256" key="6">
    <source>
        <dbReference type="ARBA" id="ARBA00023239"/>
    </source>
</evidence>
<dbReference type="GO" id="GO:0008696">
    <property type="term" value="F:4-amino-4-deoxychorismate lyase activity"/>
    <property type="evidence" value="ECO:0007669"/>
    <property type="project" value="UniProtKB-UniRule"/>
</dbReference>
<evidence type="ECO:0000256" key="9">
    <source>
        <dbReference type="ARBA" id="ARBA00049529"/>
    </source>
</evidence>
<comment type="pathway">
    <text evidence="7">Cofactor biosynthesis; tetrahydrofolate biosynthesis; 4-aminobenzoate from chorismate: step 2/2.</text>
</comment>
<accession>A0A1B2LXK9</accession>
<dbReference type="STRING" id="1789224.BFG52_04480"/>
<dbReference type="Gene3D" id="3.20.10.10">
    <property type="entry name" value="D-amino Acid Aminotransferase, subunit A, domain 2"/>
    <property type="match status" value="1"/>
</dbReference>
<comment type="subunit">
    <text evidence="3">Homodimer.</text>
</comment>
<evidence type="ECO:0000313" key="11">
    <source>
        <dbReference type="EMBL" id="AOA57688.1"/>
    </source>
</evidence>